<keyword evidence="2" id="KW-0238">DNA-binding</keyword>
<accession>A0AAD4Q1K3</accession>
<dbReference type="PROSITE" id="PS00463">
    <property type="entry name" value="ZN2_CY6_FUNGAL_1"/>
    <property type="match status" value="1"/>
</dbReference>
<dbReference type="GO" id="GO:0003677">
    <property type="term" value="F:DNA binding"/>
    <property type="evidence" value="ECO:0007669"/>
    <property type="project" value="UniProtKB-KW"/>
</dbReference>
<organism evidence="7 8">
    <name type="scientific">Talaromyces proteolyticus</name>
    <dbReference type="NCBI Taxonomy" id="1131652"/>
    <lineage>
        <taxon>Eukaryota</taxon>
        <taxon>Fungi</taxon>
        <taxon>Dikarya</taxon>
        <taxon>Ascomycota</taxon>
        <taxon>Pezizomycotina</taxon>
        <taxon>Eurotiomycetes</taxon>
        <taxon>Eurotiomycetidae</taxon>
        <taxon>Eurotiales</taxon>
        <taxon>Trichocomaceae</taxon>
        <taxon>Talaromyces</taxon>
        <taxon>Talaromyces sect. Bacilispori</taxon>
    </lineage>
</organism>
<dbReference type="GO" id="GO:0008270">
    <property type="term" value="F:zinc ion binding"/>
    <property type="evidence" value="ECO:0007669"/>
    <property type="project" value="InterPro"/>
</dbReference>
<keyword evidence="8" id="KW-1185">Reference proteome</keyword>
<evidence type="ECO:0000313" key="7">
    <source>
        <dbReference type="EMBL" id="KAH8698638.1"/>
    </source>
</evidence>
<dbReference type="InterPro" id="IPR001138">
    <property type="entry name" value="Zn2Cys6_DnaBD"/>
</dbReference>
<dbReference type="Pfam" id="PF00172">
    <property type="entry name" value="Zn_clus"/>
    <property type="match status" value="1"/>
</dbReference>
<dbReference type="InterPro" id="IPR053175">
    <property type="entry name" value="DHMBA_Reg_Transcription_Factor"/>
</dbReference>
<feature type="region of interest" description="Disordered" evidence="5">
    <location>
        <begin position="46"/>
        <end position="83"/>
    </location>
</feature>
<dbReference type="AlphaFoldDB" id="A0AAD4Q1K3"/>
<dbReference type="CDD" id="cd00067">
    <property type="entry name" value="GAL4"/>
    <property type="match status" value="1"/>
</dbReference>
<keyword evidence="3" id="KW-0804">Transcription</keyword>
<feature type="compositionally biased region" description="Basic residues" evidence="5">
    <location>
        <begin position="57"/>
        <end position="67"/>
    </location>
</feature>
<dbReference type="PROSITE" id="PS50048">
    <property type="entry name" value="ZN2_CY6_FUNGAL_2"/>
    <property type="match status" value="1"/>
</dbReference>
<reference evidence="7" key="1">
    <citation type="submission" date="2021-12" db="EMBL/GenBank/DDBJ databases">
        <title>Convergent genome expansion in fungi linked to evolution of root-endophyte symbiosis.</title>
        <authorList>
            <consortium name="DOE Joint Genome Institute"/>
            <person name="Ke Y.-H."/>
            <person name="Bonito G."/>
            <person name="Liao H.-L."/>
            <person name="Looney B."/>
            <person name="Rojas-Flechas A."/>
            <person name="Nash J."/>
            <person name="Hameed K."/>
            <person name="Schadt C."/>
            <person name="Martin F."/>
            <person name="Crous P.W."/>
            <person name="Miettinen O."/>
            <person name="Magnuson J.K."/>
            <person name="Labbe J."/>
            <person name="Jacobson D."/>
            <person name="Doktycz M.J."/>
            <person name="Veneault-Fourrey C."/>
            <person name="Kuo A."/>
            <person name="Mondo S."/>
            <person name="Calhoun S."/>
            <person name="Riley R."/>
            <person name="Ohm R."/>
            <person name="LaButti K."/>
            <person name="Andreopoulos B."/>
            <person name="Pangilinan J."/>
            <person name="Nolan M."/>
            <person name="Tritt A."/>
            <person name="Clum A."/>
            <person name="Lipzen A."/>
            <person name="Daum C."/>
            <person name="Barry K."/>
            <person name="Grigoriev I.V."/>
            <person name="Vilgalys R."/>
        </authorList>
    </citation>
    <scope>NUCLEOTIDE SEQUENCE</scope>
    <source>
        <strain evidence="7">PMI_201</strain>
    </source>
</reference>
<evidence type="ECO:0000256" key="3">
    <source>
        <dbReference type="ARBA" id="ARBA00023163"/>
    </source>
</evidence>
<evidence type="ECO:0000256" key="1">
    <source>
        <dbReference type="ARBA" id="ARBA00023015"/>
    </source>
</evidence>
<name>A0AAD4Q1K3_9EURO</name>
<comment type="caution">
    <text evidence="7">The sequence shown here is derived from an EMBL/GenBank/DDBJ whole genome shotgun (WGS) entry which is preliminary data.</text>
</comment>
<keyword evidence="1" id="KW-0805">Transcription regulation</keyword>
<dbReference type="InterPro" id="IPR036864">
    <property type="entry name" value="Zn2-C6_fun-type_DNA-bd_sf"/>
</dbReference>
<dbReference type="RefSeq" id="XP_046073102.1">
    <property type="nucleotide sequence ID" value="XM_046215892.1"/>
</dbReference>
<dbReference type="Proteomes" id="UP001201262">
    <property type="component" value="Unassembled WGS sequence"/>
</dbReference>
<dbReference type="SUPFAM" id="SSF57701">
    <property type="entry name" value="Zn2/Cys6 DNA-binding domain"/>
    <property type="match status" value="1"/>
</dbReference>
<evidence type="ECO:0000256" key="2">
    <source>
        <dbReference type="ARBA" id="ARBA00023125"/>
    </source>
</evidence>
<evidence type="ECO:0000256" key="5">
    <source>
        <dbReference type="SAM" id="MobiDB-lite"/>
    </source>
</evidence>
<feature type="domain" description="Zn(2)-C6 fungal-type" evidence="6">
    <location>
        <begin position="7"/>
        <end position="35"/>
    </location>
</feature>
<dbReference type="GO" id="GO:0000981">
    <property type="term" value="F:DNA-binding transcription factor activity, RNA polymerase II-specific"/>
    <property type="evidence" value="ECO:0007669"/>
    <property type="project" value="InterPro"/>
</dbReference>
<dbReference type="PANTHER" id="PTHR38791">
    <property type="entry name" value="ZN(II)2CYS6 TRANSCRIPTION FACTOR (EUROFUNG)-RELATED-RELATED"/>
    <property type="match status" value="1"/>
</dbReference>
<evidence type="ECO:0000313" key="8">
    <source>
        <dbReference type="Proteomes" id="UP001201262"/>
    </source>
</evidence>
<dbReference type="EMBL" id="JAJTJA010000005">
    <property type="protein sequence ID" value="KAH8698638.1"/>
    <property type="molecule type" value="Genomic_DNA"/>
</dbReference>
<proteinExistence type="predicted"/>
<evidence type="ECO:0000259" key="6">
    <source>
        <dbReference type="PROSITE" id="PS50048"/>
    </source>
</evidence>
<evidence type="ECO:0000256" key="4">
    <source>
        <dbReference type="ARBA" id="ARBA00023242"/>
    </source>
</evidence>
<keyword evidence="4" id="KW-0539">Nucleus</keyword>
<dbReference type="Gene3D" id="4.10.240.10">
    <property type="entry name" value="Zn(2)-C6 fungal-type DNA-binding domain"/>
    <property type="match status" value="1"/>
</dbReference>
<dbReference type="SMART" id="SM00066">
    <property type="entry name" value="GAL4"/>
    <property type="match status" value="1"/>
</dbReference>
<gene>
    <name evidence="7" type="ORF">BGW36DRAFT_376526</name>
</gene>
<sequence length="510" mass="56486">MPFPSSGCETCKIRRIKCDETQPVCRKCIRAHRVCRGMGSGPSSYVVHSENSYASGQHKRPRGPRSIRKTDGASSLATSSQPPPAGVDLKALAIAEYLKNHLVIPKETPSILRSTDGDLLPIWTAKGEHPILDHAVSAIALALFSRLHNYPPAVTEASLEYDRLLPIVRESMPTLDGGNIDSYLLAVFFMSRYEDAVHIPELSPANGSVESKCNKYTSFSHHDGALAVLKMWKEHLSHHQPVSNVIKHTRRGLIRSALLRKTALPECLINGAAFGERGIDLEYDNIVVRLVHVRERLAVLLKHAGAGEINCHARTTALEALDSETQSIDKALQDMTTHFPSTWSYKRHTRPVSTHSYPTQDFFQSVVYSYSNVMYAGVWNLYFATRMLINNTRLDILETTKFTPYDQTLGCSSVLNSIANDLASSLPYCFGKFRVIQTQNSLEDVVAEVEGANFEFNVVRTAAWPLTIASGLGYLDQEQKSWFQALLLRIGKLSGFGSLESVGSRGGLNL</sequence>
<protein>
    <recommendedName>
        <fullName evidence="6">Zn(2)-C6 fungal-type domain-containing protein</fullName>
    </recommendedName>
</protein>
<dbReference type="GeneID" id="70246179"/>